<reference evidence="2" key="1">
    <citation type="submission" date="2022-10" db="EMBL/GenBank/DDBJ databases">
        <title>Genome assembly of Pristionchus species.</title>
        <authorList>
            <person name="Yoshida K."/>
            <person name="Sommer R.J."/>
        </authorList>
    </citation>
    <scope>NUCLEOTIDE SEQUENCE [LARGE SCALE GENOMIC DNA]</scope>
    <source>
        <strain evidence="2">RS5460</strain>
    </source>
</reference>
<dbReference type="Proteomes" id="UP001328107">
    <property type="component" value="Unassembled WGS sequence"/>
</dbReference>
<feature type="non-terminal residue" evidence="1">
    <location>
        <position position="1"/>
    </location>
</feature>
<dbReference type="AlphaFoldDB" id="A0AAN4ZPK8"/>
<gene>
    <name evidence="1" type="ORF">PMAYCL1PPCAC_13884</name>
</gene>
<evidence type="ECO:0000313" key="2">
    <source>
        <dbReference type="Proteomes" id="UP001328107"/>
    </source>
</evidence>
<sequence length="178" mass="20473">VNSPGLPFECMLLNVLQGQELEWEERQELANIVAALPTHNRNKLIDFIEKERGAAESAVEGNACQSFQCSTSQFGEIISSEEGVDQLCEHFHTLISELIPTLESILYPLQSSHDHFSIRRTLLRSFRDQVLLRILESASSRIPRLEHLVFTVLFESFDNSLKYYRFERLANIILGREH</sequence>
<keyword evidence="2" id="KW-1185">Reference proteome</keyword>
<dbReference type="EMBL" id="BTRK01000003">
    <property type="protein sequence ID" value="GMR43689.1"/>
    <property type="molecule type" value="Genomic_DNA"/>
</dbReference>
<comment type="caution">
    <text evidence="1">The sequence shown here is derived from an EMBL/GenBank/DDBJ whole genome shotgun (WGS) entry which is preliminary data.</text>
</comment>
<evidence type="ECO:0000313" key="1">
    <source>
        <dbReference type="EMBL" id="GMR43689.1"/>
    </source>
</evidence>
<proteinExistence type="predicted"/>
<accession>A0AAN4ZPK8</accession>
<name>A0AAN4ZPK8_9BILA</name>
<protein>
    <submittedName>
        <fullName evidence="1">Uncharacterized protein</fullName>
    </submittedName>
</protein>
<organism evidence="1 2">
    <name type="scientific">Pristionchus mayeri</name>
    <dbReference type="NCBI Taxonomy" id="1317129"/>
    <lineage>
        <taxon>Eukaryota</taxon>
        <taxon>Metazoa</taxon>
        <taxon>Ecdysozoa</taxon>
        <taxon>Nematoda</taxon>
        <taxon>Chromadorea</taxon>
        <taxon>Rhabditida</taxon>
        <taxon>Rhabditina</taxon>
        <taxon>Diplogasteromorpha</taxon>
        <taxon>Diplogasteroidea</taxon>
        <taxon>Neodiplogasteridae</taxon>
        <taxon>Pristionchus</taxon>
    </lineage>
</organism>